<dbReference type="AlphaFoldDB" id="A0A1M4YIE3"/>
<dbReference type="OrthoDB" id="5421899at2"/>
<proteinExistence type="predicted"/>
<dbReference type="STRING" id="1121391.SAMN02745206_01262"/>
<keyword evidence="2" id="KW-1185">Reference proteome</keyword>
<dbReference type="Proteomes" id="UP000184076">
    <property type="component" value="Unassembled WGS sequence"/>
</dbReference>
<name>A0A1M4YIE3_9BACT</name>
<dbReference type="EMBL" id="FQVB01000010">
    <property type="protein sequence ID" value="SHF05282.1"/>
    <property type="molecule type" value="Genomic_DNA"/>
</dbReference>
<sequence>MILDFQCGGRPSYRELDRKLQQARSAIQEGRWAILEPDVIHGDLLELDVLISELPSLLLEALGEITPKAYRGNRPPARSYEEAIKNAELFSFVWQSKTLGCNVYLKFALKGDIMWLVSFHKDRENRET</sequence>
<protein>
    <submittedName>
        <fullName evidence="1">Uncharacterized protein</fullName>
    </submittedName>
</protein>
<reference evidence="2" key="1">
    <citation type="submission" date="2016-11" db="EMBL/GenBank/DDBJ databases">
        <authorList>
            <person name="Varghese N."/>
            <person name="Submissions S."/>
        </authorList>
    </citation>
    <scope>NUCLEOTIDE SEQUENCE [LARGE SCALE GENOMIC DNA]</scope>
    <source>
        <strain evidence="2">DSM 9756</strain>
    </source>
</reference>
<evidence type="ECO:0000313" key="1">
    <source>
        <dbReference type="EMBL" id="SHF05282.1"/>
    </source>
</evidence>
<evidence type="ECO:0000313" key="2">
    <source>
        <dbReference type="Proteomes" id="UP000184076"/>
    </source>
</evidence>
<dbReference type="RefSeq" id="WP_143156381.1">
    <property type="nucleotide sequence ID" value="NZ_FQVB01000010.1"/>
</dbReference>
<organism evidence="1 2">
    <name type="scientific">Desulfacinum infernum DSM 9756</name>
    <dbReference type="NCBI Taxonomy" id="1121391"/>
    <lineage>
        <taxon>Bacteria</taxon>
        <taxon>Pseudomonadati</taxon>
        <taxon>Thermodesulfobacteriota</taxon>
        <taxon>Syntrophobacteria</taxon>
        <taxon>Syntrophobacterales</taxon>
        <taxon>Syntrophobacteraceae</taxon>
        <taxon>Desulfacinum</taxon>
    </lineage>
</organism>
<gene>
    <name evidence="1" type="ORF">SAMN02745206_01262</name>
</gene>
<accession>A0A1M4YIE3</accession>